<proteinExistence type="predicted"/>
<protein>
    <submittedName>
        <fullName evidence="2">Uncharacterized protein</fullName>
    </submittedName>
</protein>
<evidence type="ECO:0000313" key="2">
    <source>
        <dbReference type="EMBL" id="PHN02476.1"/>
    </source>
</evidence>
<evidence type="ECO:0000256" key="1">
    <source>
        <dbReference type="SAM" id="MobiDB-lite"/>
    </source>
</evidence>
<dbReference type="Proteomes" id="UP000223913">
    <property type="component" value="Unassembled WGS sequence"/>
</dbReference>
<dbReference type="EMBL" id="PDUD01000039">
    <property type="protein sequence ID" value="PHN02476.1"/>
    <property type="molecule type" value="Genomic_DNA"/>
</dbReference>
<dbReference type="RefSeq" id="WP_099154021.1">
    <property type="nucleotide sequence ID" value="NZ_PDUD01000039.1"/>
</dbReference>
<gene>
    <name evidence="2" type="ORF">CRP01_31340</name>
</gene>
<dbReference type="AlphaFoldDB" id="A0A2D0N261"/>
<name>A0A2D0N261_FLAN2</name>
<evidence type="ECO:0000313" key="3">
    <source>
        <dbReference type="Proteomes" id="UP000223913"/>
    </source>
</evidence>
<keyword evidence="3" id="KW-1185">Reference proteome</keyword>
<accession>A0A2D0N261</accession>
<comment type="caution">
    <text evidence="2">The sequence shown here is derived from an EMBL/GenBank/DDBJ whole genome shotgun (WGS) entry which is preliminary data.</text>
</comment>
<organism evidence="2 3">
    <name type="scientific">Flavilitoribacter nigricans (strain ATCC 23147 / DSM 23189 / NBRC 102662 / NCIMB 1420 / SS-2)</name>
    <name type="common">Lewinella nigricans</name>
    <dbReference type="NCBI Taxonomy" id="1122177"/>
    <lineage>
        <taxon>Bacteria</taxon>
        <taxon>Pseudomonadati</taxon>
        <taxon>Bacteroidota</taxon>
        <taxon>Saprospiria</taxon>
        <taxon>Saprospirales</taxon>
        <taxon>Lewinellaceae</taxon>
        <taxon>Flavilitoribacter</taxon>
    </lineage>
</organism>
<reference evidence="2 3" key="1">
    <citation type="submission" date="2017-10" db="EMBL/GenBank/DDBJ databases">
        <title>The draft genome sequence of Lewinella nigricans NBRC 102662.</title>
        <authorList>
            <person name="Wang K."/>
        </authorList>
    </citation>
    <scope>NUCLEOTIDE SEQUENCE [LARGE SCALE GENOMIC DNA]</scope>
    <source>
        <strain evidence="2 3">NBRC 102662</strain>
    </source>
</reference>
<feature type="region of interest" description="Disordered" evidence="1">
    <location>
        <begin position="211"/>
        <end position="243"/>
    </location>
</feature>
<dbReference type="OrthoDB" id="1371354at2"/>
<sequence length="243" mass="27662">MTKENSSSESYAKVEEIVNWTLPGLTMYYRDTDLPQQSLAKYELNQIFRSQTFVDVSSYAGKPAANCRYVIASSKAAPIYQVNPGTEKWGFHVINCNSYFKVLDIYQREGVTQIFLLHIPYAGLDFFRQSVLKLDGQNIEEQIIERARLSLDEKLQAEVPPALQEKQWLERTNFPVGLDLKHEFFSLEPNAPLMPVMVPLHNAIKKMTQDLTGLNEPPLPEKRNGGRKSGGKKGGFWSDLFGR</sequence>